<organism evidence="3 4">
    <name type="scientific">Oesophagostomum dentatum</name>
    <name type="common">Nodular worm</name>
    <dbReference type="NCBI Taxonomy" id="61180"/>
    <lineage>
        <taxon>Eukaryota</taxon>
        <taxon>Metazoa</taxon>
        <taxon>Ecdysozoa</taxon>
        <taxon>Nematoda</taxon>
        <taxon>Chromadorea</taxon>
        <taxon>Rhabditida</taxon>
        <taxon>Rhabditina</taxon>
        <taxon>Rhabditomorpha</taxon>
        <taxon>Strongyloidea</taxon>
        <taxon>Strongylidae</taxon>
        <taxon>Oesophagostomum</taxon>
    </lineage>
</organism>
<dbReference type="SMART" id="SM00595">
    <property type="entry name" value="MADF"/>
    <property type="match status" value="1"/>
</dbReference>
<feature type="region of interest" description="Disordered" evidence="1">
    <location>
        <begin position="106"/>
        <end position="185"/>
    </location>
</feature>
<dbReference type="PANTHER" id="PTHR12243">
    <property type="entry name" value="MADF DOMAIN TRANSCRIPTION FACTOR"/>
    <property type="match status" value="1"/>
</dbReference>
<gene>
    <name evidence="3" type="ORF">OESDEN_23527</name>
</gene>
<dbReference type="OrthoDB" id="5984255at2759"/>
<dbReference type="EMBL" id="KN611344">
    <property type="protein sequence ID" value="KHJ76853.1"/>
    <property type="molecule type" value="Genomic_DNA"/>
</dbReference>
<keyword evidence="4" id="KW-1185">Reference proteome</keyword>
<dbReference type="GO" id="GO:0005634">
    <property type="term" value="C:nucleus"/>
    <property type="evidence" value="ECO:0007669"/>
    <property type="project" value="TreeGrafter"/>
</dbReference>
<dbReference type="Pfam" id="PF10545">
    <property type="entry name" value="MADF_DNA_bdg"/>
    <property type="match status" value="1"/>
</dbReference>
<feature type="compositionally biased region" description="Low complexity" evidence="1">
    <location>
        <begin position="121"/>
        <end position="133"/>
    </location>
</feature>
<evidence type="ECO:0000313" key="3">
    <source>
        <dbReference type="EMBL" id="KHJ76853.1"/>
    </source>
</evidence>
<sequence>MSLKVRYHWTTPLREALVKSVEKRETLWKKYPVVSHDIEMRAKLWGEVADELMEQFGILIDTEDMKKTWKNLKDNYWRITKAFESEPERAQRWKFYEIMRFMERATTGDQPDSRSNDDGPSSSNSKPESTSSIEIEEDDNRMKDVDAPSTSQFRTKEMPLQIVGMSGNSIRGTSRKKVSHISKNQ</sequence>
<evidence type="ECO:0000313" key="4">
    <source>
        <dbReference type="Proteomes" id="UP000053660"/>
    </source>
</evidence>
<dbReference type="InterPro" id="IPR039353">
    <property type="entry name" value="TF_Adf1"/>
</dbReference>
<proteinExistence type="predicted"/>
<dbReference type="InterPro" id="IPR006578">
    <property type="entry name" value="MADF-dom"/>
</dbReference>
<evidence type="ECO:0000259" key="2">
    <source>
        <dbReference type="PROSITE" id="PS51029"/>
    </source>
</evidence>
<dbReference type="GO" id="GO:0006357">
    <property type="term" value="P:regulation of transcription by RNA polymerase II"/>
    <property type="evidence" value="ECO:0007669"/>
    <property type="project" value="TreeGrafter"/>
</dbReference>
<dbReference type="GO" id="GO:0005667">
    <property type="term" value="C:transcription regulator complex"/>
    <property type="evidence" value="ECO:0007669"/>
    <property type="project" value="TreeGrafter"/>
</dbReference>
<evidence type="ECO:0000256" key="1">
    <source>
        <dbReference type="SAM" id="MobiDB-lite"/>
    </source>
</evidence>
<protein>
    <recommendedName>
        <fullName evidence="2">MADF domain-containing protein</fullName>
    </recommendedName>
</protein>
<dbReference type="AlphaFoldDB" id="A0A0B1RUU2"/>
<feature type="domain" description="MADF" evidence="2">
    <location>
        <begin position="16"/>
        <end position="107"/>
    </location>
</feature>
<reference evidence="3 4" key="1">
    <citation type="submission" date="2014-03" db="EMBL/GenBank/DDBJ databases">
        <title>Draft genome of the hookworm Oesophagostomum dentatum.</title>
        <authorList>
            <person name="Mitreva M."/>
        </authorList>
    </citation>
    <scope>NUCLEOTIDE SEQUENCE [LARGE SCALE GENOMIC DNA]</scope>
    <source>
        <strain evidence="3 4">OD-Hann</strain>
    </source>
</reference>
<dbReference type="PROSITE" id="PS51029">
    <property type="entry name" value="MADF"/>
    <property type="match status" value="1"/>
</dbReference>
<accession>A0A0B1RUU2</accession>
<dbReference type="Proteomes" id="UP000053660">
    <property type="component" value="Unassembled WGS sequence"/>
</dbReference>
<feature type="compositionally biased region" description="Basic residues" evidence="1">
    <location>
        <begin position="173"/>
        <end position="185"/>
    </location>
</feature>
<dbReference type="PANTHER" id="PTHR12243:SF67">
    <property type="entry name" value="COREPRESSOR OF PANGOLIN, ISOFORM A-RELATED"/>
    <property type="match status" value="1"/>
</dbReference>
<name>A0A0B1RUU2_OESDE</name>